<feature type="region of interest" description="Disordered" evidence="1">
    <location>
        <begin position="103"/>
        <end position="123"/>
    </location>
</feature>
<organism evidence="2">
    <name type="scientific">hydrothermal vent metagenome</name>
    <dbReference type="NCBI Taxonomy" id="652676"/>
    <lineage>
        <taxon>unclassified sequences</taxon>
        <taxon>metagenomes</taxon>
        <taxon>ecological metagenomes</taxon>
    </lineage>
</organism>
<name>A0A3B1DFE3_9ZZZZ</name>
<reference evidence="2" key="1">
    <citation type="submission" date="2018-06" db="EMBL/GenBank/DDBJ databases">
        <authorList>
            <person name="Zhirakovskaya E."/>
        </authorList>
    </citation>
    <scope>NUCLEOTIDE SEQUENCE</scope>
</reference>
<gene>
    <name evidence="2" type="ORF">MNBD_NITROSPIRAE03-292</name>
</gene>
<accession>A0A3B1DFE3</accession>
<sequence>MLQLSYRNRNPLIYLNIAILRLMSIKFIKAQYDDSLTKSLSEEARYFLEPRNSKQRQYEALRAYFVENLPVKVISERFNYTPGAFHVLCHQFRNDADRGYFIQTKPGPKYGPGQTFRTGGQDN</sequence>
<evidence type="ECO:0000256" key="1">
    <source>
        <dbReference type="SAM" id="MobiDB-lite"/>
    </source>
</evidence>
<evidence type="ECO:0000313" key="2">
    <source>
        <dbReference type="EMBL" id="VAX34734.1"/>
    </source>
</evidence>
<dbReference type="EMBL" id="UOGI01000380">
    <property type="protein sequence ID" value="VAX34734.1"/>
    <property type="molecule type" value="Genomic_DNA"/>
</dbReference>
<protein>
    <submittedName>
        <fullName evidence="2">Uncharacterized protein</fullName>
    </submittedName>
</protein>
<dbReference type="AlphaFoldDB" id="A0A3B1DFE3"/>
<proteinExistence type="predicted"/>